<evidence type="ECO:0000313" key="3">
    <source>
        <dbReference type="Proteomes" id="UP001255416"/>
    </source>
</evidence>
<proteinExistence type="predicted"/>
<gene>
    <name evidence="2" type="ORF">QO231_15855</name>
</gene>
<comment type="caution">
    <text evidence="2">The sequence shown here is derived from an EMBL/GenBank/DDBJ whole genome shotgun (WGS) entry which is preliminary data.</text>
</comment>
<accession>A0ABU3VGJ9</accession>
<name>A0ABU3VGJ9_9RHOB</name>
<evidence type="ECO:0008006" key="4">
    <source>
        <dbReference type="Google" id="ProtNLM"/>
    </source>
</evidence>
<feature type="region of interest" description="Disordered" evidence="1">
    <location>
        <begin position="55"/>
        <end position="92"/>
    </location>
</feature>
<sequence length="92" mass="9777">MVRAAAELGVRIVLEGNVRRAGDRVRVTAQLIDGLTGGHVWSDVHDSETRDVFDLQDANHRASQHNRGTGRTPQPPGPDSVGTDDAGLVAAI</sequence>
<reference evidence="3" key="1">
    <citation type="submission" date="2023-05" db="EMBL/GenBank/DDBJ databases">
        <title>Sedimentitalea sp. nov. JM2-8.</title>
        <authorList>
            <person name="Huang J."/>
        </authorList>
    </citation>
    <scope>NUCLEOTIDE SEQUENCE [LARGE SCALE GENOMIC DNA]</scope>
    <source>
        <strain evidence="3">KHS03</strain>
    </source>
</reference>
<protein>
    <recommendedName>
        <fullName evidence="4">FlgO domain-containing protein</fullName>
    </recommendedName>
</protein>
<keyword evidence="3" id="KW-1185">Reference proteome</keyword>
<organism evidence="2 3">
    <name type="scientific">Sedimentitalea todarodis</name>
    <dbReference type="NCBI Taxonomy" id="1631240"/>
    <lineage>
        <taxon>Bacteria</taxon>
        <taxon>Pseudomonadati</taxon>
        <taxon>Pseudomonadota</taxon>
        <taxon>Alphaproteobacteria</taxon>
        <taxon>Rhodobacterales</taxon>
        <taxon>Paracoccaceae</taxon>
        <taxon>Sedimentitalea</taxon>
    </lineage>
</organism>
<dbReference type="EMBL" id="JASMWN010000013">
    <property type="protein sequence ID" value="MDU9005318.1"/>
    <property type="molecule type" value="Genomic_DNA"/>
</dbReference>
<dbReference type="Proteomes" id="UP001255416">
    <property type="component" value="Unassembled WGS sequence"/>
</dbReference>
<evidence type="ECO:0000256" key="1">
    <source>
        <dbReference type="SAM" id="MobiDB-lite"/>
    </source>
</evidence>
<evidence type="ECO:0000313" key="2">
    <source>
        <dbReference type="EMBL" id="MDU9005318.1"/>
    </source>
</evidence>